<evidence type="ECO:0000313" key="2">
    <source>
        <dbReference type="Proteomes" id="UP000886501"/>
    </source>
</evidence>
<organism evidence="1 2">
    <name type="scientific">Thelephora ganbajun</name>
    <name type="common">Ganba fungus</name>
    <dbReference type="NCBI Taxonomy" id="370292"/>
    <lineage>
        <taxon>Eukaryota</taxon>
        <taxon>Fungi</taxon>
        <taxon>Dikarya</taxon>
        <taxon>Basidiomycota</taxon>
        <taxon>Agaricomycotina</taxon>
        <taxon>Agaricomycetes</taxon>
        <taxon>Thelephorales</taxon>
        <taxon>Thelephoraceae</taxon>
        <taxon>Thelephora</taxon>
    </lineage>
</organism>
<name>A0ACB6ZB78_THEGA</name>
<gene>
    <name evidence="1" type="ORF">BDM02DRAFT_3117712</name>
</gene>
<dbReference type="EMBL" id="MU118043">
    <property type="protein sequence ID" value="KAF9647000.1"/>
    <property type="molecule type" value="Genomic_DNA"/>
</dbReference>
<reference evidence="1" key="1">
    <citation type="submission" date="2019-10" db="EMBL/GenBank/DDBJ databases">
        <authorList>
            <consortium name="DOE Joint Genome Institute"/>
            <person name="Kuo A."/>
            <person name="Miyauchi S."/>
            <person name="Kiss E."/>
            <person name="Drula E."/>
            <person name="Kohler A."/>
            <person name="Sanchez-Garcia M."/>
            <person name="Andreopoulos B."/>
            <person name="Barry K.W."/>
            <person name="Bonito G."/>
            <person name="Buee M."/>
            <person name="Carver A."/>
            <person name="Chen C."/>
            <person name="Cichocki N."/>
            <person name="Clum A."/>
            <person name="Culley D."/>
            <person name="Crous P.W."/>
            <person name="Fauchery L."/>
            <person name="Girlanda M."/>
            <person name="Hayes R."/>
            <person name="Keri Z."/>
            <person name="Labutti K."/>
            <person name="Lipzen A."/>
            <person name="Lombard V."/>
            <person name="Magnuson J."/>
            <person name="Maillard F."/>
            <person name="Morin E."/>
            <person name="Murat C."/>
            <person name="Nolan M."/>
            <person name="Ohm R."/>
            <person name="Pangilinan J."/>
            <person name="Pereira M."/>
            <person name="Perotto S."/>
            <person name="Peter M."/>
            <person name="Riley R."/>
            <person name="Sitrit Y."/>
            <person name="Stielow B."/>
            <person name="Szollosi G."/>
            <person name="Zifcakova L."/>
            <person name="Stursova M."/>
            <person name="Spatafora J.W."/>
            <person name="Tedersoo L."/>
            <person name="Vaario L.-M."/>
            <person name="Yamada A."/>
            <person name="Yan M."/>
            <person name="Wang P."/>
            <person name="Xu J."/>
            <person name="Bruns T."/>
            <person name="Baldrian P."/>
            <person name="Vilgalys R."/>
            <person name="Henrissat B."/>
            <person name="Grigoriev I.V."/>
            <person name="Hibbett D."/>
            <person name="Nagy L.G."/>
            <person name="Martin F.M."/>
        </authorList>
    </citation>
    <scope>NUCLEOTIDE SEQUENCE</scope>
    <source>
        <strain evidence="1">P2</strain>
    </source>
</reference>
<comment type="caution">
    <text evidence="1">The sequence shown here is derived from an EMBL/GenBank/DDBJ whole genome shotgun (WGS) entry which is preliminary data.</text>
</comment>
<reference evidence="1" key="2">
    <citation type="journal article" date="2020" name="Nat. Commun.">
        <title>Large-scale genome sequencing of mycorrhizal fungi provides insights into the early evolution of symbiotic traits.</title>
        <authorList>
            <person name="Miyauchi S."/>
            <person name="Kiss E."/>
            <person name="Kuo A."/>
            <person name="Drula E."/>
            <person name="Kohler A."/>
            <person name="Sanchez-Garcia M."/>
            <person name="Morin E."/>
            <person name="Andreopoulos B."/>
            <person name="Barry K.W."/>
            <person name="Bonito G."/>
            <person name="Buee M."/>
            <person name="Carver A."/>
            <person name="Chen C."/>
            <person name="Cichocki N."/>
            <person name="Clum A."/>
            <person name="Culley D."/>
            <person name="Crous P.W."/>
            <person name="Fauchery L."/>
            <person name="Girlanda M."/>
            <person name="Hayes R.D."/>
            <person name="Keri Z."/>
            <person name="LaButti K."/>
            <person name="Lipzen A."/>
            <person name="Lombard V."/>
            <person name="Magnuson J."/>
            <person name="Maillard F."/>
            <person name="Murat C."/>
            <person name="Nolan M."/>
            <person name="Ohm R.A."/>
            <person name="Pangilinan J."/>
            <person name="Pereira M.F."/>
            <person name="Perotto S."/>
            <person name="Peter M."/>
            <person name="Pfister S."/>
            <person name="Riley R."/>
            <person name="Sitrit Y."/>
            <person name="Stielow J.B."/>
            <person name="Szollosi G."/>
            <person name="Zifcakova L."/>
            <person name="Stursova M."/>
            <person name="Spatafora J.W."/>
            <person name="Tedersoo L."/>
            <person name="Vaario L.M."/>
            <person name="Yamada A."/>
            <person name="Yan M."/>
            <person name="Wang P."/>
            <person name="Xu J."/>
            <person name="Bruns T."/>
            <person name="Baldrian P."/>
            <person name="Vilgalys R."/>
            <person name="Dunand C."/>
            <person name="Henrissat B."/>
            <person name="Grigoriev I.V."/>
            <person name="Hibbett D."/>
            <person name="Nagy L.G."/>
            <person name="Martin F.M."/>
        </authorList>
    </citation>
    <scope>NUCLEOTIDE SEQUENCE</scope>
    <source>
        <strain evidence="1">P2</strain>
    </source>
</reference>
<dbReference type="Proteomes" id="UP000886501">
    <property type="component" value="Unassembled WGS sequence"/>
</dbReference>
<evidence type="ECO:0000313" key="1">
    <source>
        <dbReference type="EMBL" id="KAF9647000.1"/>
    </source>
</evidence>
<protein>
    <submittedName>
        <fullName evidence="1">Uncharacterized protein</fullName>
    </submittedName>
</protein>
<proteinExistence type="predicted"/>
<sequence length="56" mass="6524">MSSDNKNHDFETRLHRAKRNRACDACRKRKARCRSFPSSQPLNLSVPSVPRPVWDT</sequence>
<accession>A0ACB6ZB78</accession>
<keyword evidence="2" id="KW-1185">Reference proteome</keyword>